<dbReference type="RefSeq" id="WP_006548218.1">
    <property type="nucleotide sequence ID" value="NZ_DS999574.1"/>
</dbReference>
<dbReference type="OrthoDB" id="3261207at2"/>
<dbReference type="Proteomes" id="UP000004778">
    <property type="component" value="Unassembled WGS sequence"/>
</dbReference>
<dbReference type="EMBL" id="ACFH01000096">
    <property type="protein sequence ID" value="EEH65888.1"/>
    <property type="molecule type" value="Genomic_DNA"/>
</dbReference>
<organism evidence="2 3">
    <name type="scientific">Actinomyces urogenitalis DSM 15434</name>
    <dbReference type="NCBI Taxonomy" id="525246"/>
    <lineage>
        <taxon>Bacteria</taxon>
        <taxon>Bacillati</taxon>
        <taxon>Actinomycetota</taxon>
        <taxon>Actinomycetes</taxon>
        <taxon>Actinomycetales</taxon>
        <taxon>Actinomycetaceae</taxon>
        <taxon>Actinomyces</taxon>
    </lineage>
</organism>
<dbReference type="AlphaFoldDB" id="C0W5W0"/>
<accession>C0W5W0</accession>
<name>C0W5W0_9ACTO</name>
<keyword evidence="3" id="KW-1185">Reference proteome</keyword>
<proteinExistence type="predicted"/>
<feature type="region of interest" description="Disordered" evidence="1">
    <location>
        <begin position="81"/>
        <end position="102"/>
    </location>
</feature>
<dbReference type="HOGENOM" id="CLU_1109583_0_0_11"/>
<reference evidence="2 3" key="1">
    <citation type="submission" date="2009-01" db="EMBL/GenBank/DDBJ databases">
        <authorList>
            <person name="Qin X."/>
            <person name="Bachman B."/>
            <person name="Battles P."/>
            <person name="Bell A."/>
            <person name="Bess C."/>
            <person name="Bickham C."/>
            <person name="Chaboub L."/>
            <person name="Chen D."/>
            <person name="Coyle M."/>
            <person name="Deiros D.R."/>
            <person name="Dinh H."/>
            <person name="Forbes L."/>
            <person name="Fowler G."/>
            <person name="Francisco L."/>
            <person name="Fu Q."/>
            <person name="Gubbala S."/>
            <person name="Hale W."/>
            <person name="Han Y."/>
            <person name="Hemphill L."/>
            <person name="Highlander S.K."/>
            <person name="Hirani K."/>
            <person name="Hogues M."/>
            <person name="Jackson L."/>
            <person name="Jakkamsetti A."/>
            <person name="Javaid M."/>
            <person name="Jiang H."/>
            <person name="Korchina V."/>
            <person name="Kovar C."/>
            <person name="Lara F."/>
            <person name="Lee S."/>
            <person name="Mata R."/>
            <person name="Mathew T."/>
            <person name="Moen C."/>
            <person name="Morales K."/>
            <person name="Munidasa M."/>
            <person name="Nazareth L."/>
            <person name="Ngo R."/>
            <person name="Nguyen L."/>
            <person name="Okwuonu G."/>
            <person name="Ongeri F."/>
            <person name="Patil S."/>
            <person name="Petrosino J."/>
            <person name="Pham C."/>
            <person name="Pham P."/>
            <person name="Pu L.-L."/>
            <person name="Puazo M."/>
            <person name="Raj R."/>
            <person name="Reid J."/>
            <person name="Rouhana J."/>
            <person name="Saada N."/>
            <person name="Shang Y."/>
            <person name="Simmons D."/>
            <person name="Thornton R."/>
            <person name="Warren J."/>
            <person name="Weissenberger G."/>
            <person name="Zhang J."/>
            <person name="Zhang L."/>
            <person name="Zhou C."/>
            <person name="Zhu D."/>
            <person name="Muzny D."/>
            <person name="Worley K."/>
            <person name="Gibbs R."/>
        </authorList>
    </citation>
    <scope>NUCLEOTIDE SEQUENCE [LARGE SCALE GENOMIC DNA]</scope>
    <source>
        <strain evidence="2 3">DSM 15434</strain>
    </source>
</reference>
<protein>
    <submittedName>
        <fullName evidence="2">Uncharacterized protein</fullName>
    </submittedName>
</protein>
<gene>
    <name evidence="2" type="ORF">HMPREF0058_1254</name>
</gene>
<feature type="compositionally biased region" description="Pro residues" evidence="1">
    <location>
        <begin position="84"/>
        <end position="99"/>
    </location>
</feature>
<sequence>MTRLLPLLGTTALDDAPRTGSDRSLTAVAQVVSVSAGGRAVTVSLLGSAPITLPATVTSWTSVRTCYVLLDAATGRPVHVLGPAPEPSGPLPDPPPARGPVPTTQVVTVPAQWAGTYTATTSGQSGWGTWETTSGGATTDLYQGASGSATLRSLATYGRHVQALGADRLDHVVLRLTPAVDRTWTARIQAATWTETGPAATGQAVTATLTGLTPLDVDVTTLAPALAGGAGLALTGSGYGAVSGQGSSMSLTITYTSKL</sequence>
<comment type="caution">
    <text evidence="2">The sequence shown here is derived from an EMBL/GenBank/DDBJ whole genome shotgun (WGS) entry which is preliminary data.</text>
</comment>
<evidence type="ECO:0000256" key="1">
    <source>
        <dbReference type="SAM" id="MobiDB-lite"/>
    </source>
</evidence>
<evidence type="ECO:0000313" key="3">
    <source>
        <dbReference type="Proteomes" id="UP000004778"/>
    </source>
</evidence>
<evidence type="ECO:0000313" key="2">
    <source>
        <dbReference type="EMBL" id="EEH65888.1"/>
    </source>
</evidence>